<dbReference type="STRING" id="46679.SAMN05216202_2095"/>
<protein>
    <submittedName>
        <fullName evidence="3">Pilin (Type 1 fimbria component protein)</fullName>
    </submittedName>
</protein>
<sequence length="178" mass="18063">MKFSIKTAAISFALLAGSISVANAAGQGEGRVNFLGSIHDGACSISPETVDQSVNLGAISKKKLEDGGRTEGEEFRIELEGCDVAALTDKTVTATFTGTSDPMIPGSLALAGAASGAGIFMEHGGETVELGKPTNPQLIQDGNNTMIFSAYVQGAAAGTVPVVSGAFTAVTNFTLAYQ</sequence>
<dbReference type="PANTHER" id="PTHR33420:SF26">
    <property type="entry name" value="FIMBRIAL SUBUNIT"/>
    <property type="match status" value="1"/>
</dbReference>
<proteinExistence type="predicted"/>
<dbReference type="RefSeq" id="WP_084376678.1">
    <property type="nucleotide sequence ID" value="NZ_LS483433.1"/>
</dbReference>
<keyword evidence="4" id="KW-1185">Reference proteome</keyword>
<dbReference type="InterPro" id="IPR036937">
    <property type="entry name" value="Adhesion_dom_fimbrial_sf"/>
</dbReference>
<dbReference type="GO" id="GO:0009289">
    <property type="term" value="C:pilus"/>
    <property type="evidence" value="ECO:0007669"/>
    <property type="project" value="InterPro"/>
</dbReference>
<dbReference type="OrthoDB" id="6522787at2"/>
<dbReference type="GO" id="GO:0043709">
    <property type="term" value="P:cell adhesion involved in single-species biofilm formation"/>
    <property type="evidence" value="ECO:0007669"/>
    <property type="project" value="TreeGrafter"/>
</dbReference>
<feature type="chain" id="PRO_5030027523" evidence="1">
    <location>
        <begin position="25"/>
        <end position="178"/>
    </location>
</feature>
<name>A0A1H2MPP4_9PSED</name>
<keyword evidence="1" id="KW-0732">Signal</keyword>
<reference evidence="4" key="1">
    <citation type="submission" date="2016-10" db="EMBL/GenBank/DDBJ databases">
        <authorList>
            <person name="Varghese N."/>
            <person name="Submissions S."/>
        </authorList>
    </citation>
    <scope>NUCLEOTIDE SEQUENCE [LARGE SCALE GENOMIC DNA]</scope>
    <source>
        <strain evidence="4">LMG 2223</strain>
    </source>
</reference>
<evidence type="ECO:0000256" key="1">
    <source>
        <dbReference type="SAM" id="SignalP"/>
    </source>
</evidence>
<dbReference type="SUPFAM" id="SSF49401">
    <property type="entry name" value="Bacterial adhesins"/>
    <property type="match status" value="1"/>
</dbReference>
<accession>A0A1H2MPP4</accession>
<evidence type="ECO:0000313" key="4">
    <source>
        <dbReference type="Proteomes" id="UP000198600"/>
    </source>
</evidence>
<evidence type="ECO:0000313" key="3">
    <source>
        <dbReference type="EMBL" id="SDU94901.1"/>
    </source>
</evidence>
<gene>
    <name evidence="3" type="ORF">SAMN05216202_2095</name>
</gene>
<organism evidence="3 4">
    <name type="scientific">Pseudomonas mucidolens</name>
    <dbReference type="NCBI Taxonomy" id="46679"/>
    <lineage>
        <taxon>Bacteria</taxon>
        <taxon>Pseudomonadati</taxon>
        <taxon>Pseudomonadota</taxon>
        <taxon>Gammaproteobacteria</taxon>
        <taxon>Pseudomonadales</taxon>
        <taxon>Pseudomonadaceae</taxon>
        <taxon>Pseudomonas</taxon>
    </lineage>
</organism>
<evidence type="ECO:0000259" key="2">
    <source>
        <dbReference type="Pfam" id="PF00419"/>
    </source>
</evidence>
<dbReference type="EMBL" id="LT629802">
    <property type="protein sequence ID" value="SDU94901.1"/>
    <property type="molecule type" value="Genomic_DNA"/>
</dbReference>
<dbReference type="InterPro" id="IPR008966">
    <property type="entry name" value="Adhesion_dom_sf"/>
</dbReference>
<dbReference type="Proteomes" id="UP000198600">
    <property type="component" value="Chromosome I"/>
</dbReference>
<feature type="signal peptide" evidence="1">
    <location>
        <begin position="1"/>
        <end position="24"/>
    </location>
</feature>
<feature type="domain" description="Fimbrial-type adhesion" evidence="2">
    <location>
        <begin position="33"/>
        <end position="178"/>
    </location>
</feature>
<dbReference type="Pfam" id="PF00419">
    <property type="entry name" value="Fimbrial"/>
    <property type="match status" value="1"/>
</dbReference>
<dbReference type="Gene3D" id="2.60.40.1090">
    <property type="entry name" value="Fimbrial-type adhesion domain"/>
    <property type="match status" value="1"/>
</dbReference>
<dbReference type="InterPro" id="IPR000259">
    <property type="entry name" value="Adhesion_dom_fimbrial"/>
</dbReference>
<dbReference type="AlphaFoldDB" id="A0A1H2MPP4"/>
<dbReference type="InterPro" id="IPR050263">
    <property type="entry name" value="Bact_Fimbrial_Adh_Pro"/>
</dbReference>
<dbReference type="PANTHER" id="PTHR33420">
    <property type="entry name" value="FIMBRIAL SUBUNIT ELFA-RELATED"/>
    <property type="match status" value="1"/>
</dbReference>